<feature type="region of interest" description="Disordered" evidence="2">
    <location>
        <begin position="249"/>
        <end position="270"/>
    </location>
</feature>
<dbReference type="InterPro" id="IPR018467">
    <property type="entry name" value="CCT_CS"/>
</dbReference>
<feature type="domain" description="Tify" evidence="3">
    <location>
        <begin position="331"/>
        <end position="366"/>
    </location>
</feature>
<feature type="region of interest" description="Disordered" evidence="2">
    <location>
        <begin position="66"/>
        <end position="101"/>
    </location>
</feature>
<gene>
    <name evidence="4" type="ORF">CSSPTR1EN2_LOCUS7793</name>
</gene>
<feature type="compositionally biased region" description="Polar residues" evidence="2">
    <location>
        <begin position="467"/>
        <end position="490"/>
    </location>
</feature>
<evidence type="ECO:0000259" key="3">
    <source>
        <dbReference type="PROSITE" id="PS51320"/>
    </source>
</evidence>
<proteinExistence type="inferred from homology"/>
<dbReference type="PANTHER" id="PTHR33077:SF60">
    <property type="entry name" value="TIFY DOMAIN-CONTAINING PROTEIN"/>
    <property type="match status" value="1"/>
</dbReference>
<evidence type="ECO:0000256" key="2">
    <source>
        <dbReference type="SAM" id="MobiDB-lite"/>
    </source>
</evidence>
<feature type="region of interest" description="Disordered" evidence="2">
    <location>
        <begin position="17"/>
        <end position="38"/>
    </location>
</feature>
<accession>A0ABP0TUD1</accession>
<evidence type="ECO:0000256" key="1">
    <source>
        <dbReference type="ARBA" id="ARBA00008614"/>
    </source>
</evidence>
<dbReference type="Pfam" id="PF09425">
    <property type="entry name" value="Jas_motif"/>
    <property type="match status" value="1"/>
</dbReference>
<feature type="compositionally biased region" description="Polar residues" evidence="2">
    <location>
        <begin position="189"/>
        <end position="202"/>
    </location>
</feature>
<comment type="similarity">
    <text evidence="1">Belongs to the TIFY/JAZ family.</text>
</comment>
<sequence length="579" mass="62188">MAREPVAVDFFGLGNSLVENDSGRRQGEADSSVPPVKPIASIQEKQVVEISRAVTPLSESERAISKENSISILRQASSSSQAERARPPAGGRGEEMQGGIMAKSSVKISLGKPLEELMDSDIMELSREDCRQYLQERGMQKLSWNNQQSIQQVLSHRHHPDSQGKDEATRKRESKDGPHHISSPALSEWEQTNKSSPSNPQAVSKDGGMQGRFQDVVEAHMRTPLLANSFQSPKVVPTTASLLSTFREEAQRGAQPLESASAGSHTSLTTPVTHQHQPIVNHGPGLGTQLYGVVKTTSSPDTGVTMTAKHPSQMQGSTPSSKPAHTSGISLQQSTAQLTIFYAGMVNVYDEIPFEKAQAIMLLAGGAHSLSSNQKNSPTDVVLSVPMLVPQPSSASLAHPTTQSVTTSAAVPPPALLPGIIASALRQPTARNVHIELPQARKASLARFLEKRKDRVRSKGPYPPKTEGSTTPPHEEAQNPSSNKPWSRSPSPALAQGIQKQCPLSPHPVQILQYTSTGSKPNSPIQHSEQRVFEDQSGGNTTGRDSRIESEAPGGPNGTARHQIPSQNGRDEVMEEAAT</sequence>
<feature type="compositionally biased region" description="Basic and acidic residues" evidence="2">
    <location>
        <begin position="160"/>
        <end position="179"/>
    </location>
</feature>
<reference evidence="4" key="1">
    <citation type="submission" date="2024-02" db="EMBL/GenBank/DDBJ databases">
        <authorList>
            <consortium name="ELIXIR-Norway"/>
            <consortium name="Elixir Norway"/>
        </authorList>
    </citation>
    <scope>NUCLEOTIDE SEQUENCE</scope>
</reference>
<dbReference type="PROSITE" id="PS51320">
    <property type="entry name" value="TIFY"/>
    <property type="match status" value="1"/>
</dbReference>
<dbReference type="PANTHER" id="PTHR33077">
    <property type="entry name" value="PROTEIN TIFY 4A-RELATED-RELATED"/>
    <property type="match status" value="1"/>
</dbReference>
<dbReference type="InterPro" id="IPR040390">
    <property type="entry name" value="TIFY/JAZ"/>
</dbReference>
<feature type="region of interest" description="Disordered" evidence="2">
    <location>
        <begin position="306"/>
        <end position="329"/>
    </location>
</feature>
<feature type="region of interest" description="Disordered" evidence="2">
    <location>
        <begin position="148"/>
        <end position="208"/>
    </location>
</feature>
<dbReference type="EMBL" id="OZ019907">
    <property type="protein sequence ID" value="CAK9205328.1"/>
    <property type="molecule type" value="Genomic_DNA"/>
</dbReference>
<name>A0ABP0TUD1_9BRYO</name>
<dbReference type="Pfam" id="PF06200">
    <property type="entry name" value="tify"/>
    <property type="match status" value="1"/>
</dbReference>
<evidence type="ECO:0000313" key="4">
    <source>
        <dbReference type="EMBL" id="CAK9205328.1"/>
    </source>
</evidence>
<feature type="region of interest" description="Disordered" evidence="2">
    <location>
        <begin position="514"/>
        <end position="579"/>
    </location>
</feature>
<keyword evidence="5" id="KW-1185">Reference proteome</keyword>
<dbReference type="SMART" id="SM00979">
    <property type="entry name" value="TIFY"/>
    <property type="match status" value="1"/>
</dbReference>
<organism evidence="4 5">
    <name type="scientific">Sphagnum troendelagicum</name>
    <dbReference type="NCBI Taxonomy" id="128251"/>
    <lineage>
        <taxon>Eukaryota</taxon>
        <taxon>Viridiplantae</taxon>
        <taxon>Streptophyta</taxon>
        <taxon>Embryophyta</taxon>
        <taxon>Bryophyta</taxon>
        <taxon>Sphagnophytina</taxon>
        <taxon>Sphagnopsida</taxon>
        <taxon>Sphagnales</taxon>
        <taxon>Sphagnaceae</taxon>
        <taxon>Sphagnum</taxon>
    </lineage>
</organism>
<feature type="compositionally biased region" description="Low complexity" evidence="2">
    <location>
        <begin position="69"/>
        <end position="82"/>
    </location>
</feature>
<dbReference type="Proteomes" id="UP001497512">
    <property type="component" value="Chromosome 15"/>
</dbReference>
<evidence type="ECO:0000313" key="5">
    <source>
        <dbReference type="Proteomes" id="UP001497512"/>
    </source>
</evidence>
<feature type="compositionally biased region" description="Polar residues" evidence="2">
    <location>
        <begin position="261"/>
        <end position="270"/>
    </location>
</feature>
<feature type="region of interest" description="Disordered" evidence="2">
    <location>
        <begin position="452"/>
        <end position="498"/>
    </location>
</feature>
<dbReference type="InterPro" id="IPR010399">
    <property type="entry name" value="Tify_dom"/>
</dbReference>
<protein>
    <recommendedName>
        <fullName evidence="3">Tify domain-containing protein</fullName>
    </recommendedName>
</protein>
<feature type="compositionally biased region" description="Polar residues" evidence="2">
    <location>
        <begin position="514"/>
        <end position="527"/>
    </location>
</feature>